<evidence type="ECO:0000313" key="2">
    <source>
        <dbReference type="Proteomes" id="UP000009235"/>
    </source>
</evidence>
<protein>
    <submittedName>
        <fullName evidence="1">Uncharacterized protein</fullName>
    </submittedName>
</protein>
<dbReference type="AlphaFoldDB" id="F6EKQ6"/>
<reference evidence="1 2" key="1">
    <citation type="journal article" date="2011" name="J. Bacteriol.">
        <title>Complete genome sequence of Amycolicicoccus subflavus DQS3-9A1T, an actinomycete isolated from crude oil-polluted soil.</title>
        <authorList>
            <person name="Cai M."/>
            <person name="Chen W.M."/>
            <person name="Nie Y."/>
            <person name="Chi C.Q."/>
            <person name="Wang Y.N."/>
            <person name="Tang Y.Q."/>
            <person name="Li G.Y."/>
            <person name="Wu X.L."/>
        </authorList>
    </citation>
    <scope>NUCLEOTIDE SEQUENCE [LARGE SCALE GENOMIC DNA]</scope>
    <source>
        <strain evidence="2">DSM 45089 / DQS3-9A1</strain>
    </source>
</reference>
<name>F6EKQ6_HOYSD</name>
<keyword evidence="2" id="KW-1185">Reference proteome</keyword>
<dbReference type="EMBL" id="CP002786">
    <property type="protein sequence ID" value="AEF40192.1"/>
    <property type="molecule type" value="Genomic_DNA"/>
</dbReference>
<organism evidence="1 2">
    <name type="scientific">Hoyosella subflava (strain DSM 45089 / JCM 17490 / NBRC 109087 / DQS3-9A1)</name>
    <name type="common">Amycolicicoccus subflavus</name>
    <dbReference type="NCBI Taxonomy" id="443218"/>
    <lineage>
        <taxon>Bacteria</taxon>
        <taxon>Bacillati</taxon>
        <taxon>Actinomycetota</taxon>
        <taxon>Actinomycetes</taxon>
        <taxon>Mycobacteriales</taxon>
        <taxon>Hoyosellaceae</taxon>
        <taxon>Hoyosella</taxon>
    </lineage>
</organism>
<gene>
    <name evidence="1" type="ordered locus">AS9A_1743</name>
</gene>
<accession>F6EKQ6</accession>
<evidence type="ECO:0000313" key="1">
    <source>
        <dbReference type="EMBL" id="AEF40192.1"/>
    </source>
</evidence>
<sequence>MASTGGYGPAMCSDTHISIQNLGERAEAHRPVFPGPIRLHIRNWC</sequence>
<proteinExistence type="predicted"/>
<dbReference type="HOGENOM" id="CLU_3195314_0_0_11"/>
<dbReference type="KEGG" id="asd:AS9A_1743"/>
<dbReference type="Proteomes" id="UP000009235">
    <property type="component" value="Chromosome"/>
</dbReference>